<sequence length="680" mass="74759">MTAEWIRWPAGVVARFGGRPVAFGGDYNPEQWDESVWDEDVRLMRQAGVNLVTVGVFAWSTLQPAPGRWDFGWLDRLLDLLHANDIAADLATATASPPPWLTTRHPDVLPVDRHGRTMAQGGRQAWSPSSTVYREHSLALVEKLAHRYGEHPALALWHVSNELGGHNSRCYGDQSAKAFRAWLKERYGSVHELNAAWTTAAWSQTYSDWEEIQPPRLTYTDSNPTQVLDFDRFSSHQLREQLRAEIAVLRRVTPDVPITTNMVLFDAGKNMDYSSWAADLDLIASDHYLRPAPDAHVELAFSADRARGLSEGEPWLLMETATGATSWRPVNPAKRRGELRRNVFTHLARGADGICFFQWRAARAGAERFHSAMLPHAGPDSRMFREVTALGAELASCAEVLGSRVVADCALLFSEESWWAAEREGHPHNGLSYMECALGWHRSLWEAGVTADVVPPTADLSSYRLIVVPMLYLLSDRDAAAVAAAAHAGATVIVTYFSGIVDPLDRVRLGGYPGAFRELLGVRVEEFAPLPEPDSVEIDGVTGRARISTWHEEIDLTDAVAEARYLDGDFAGAPAITRAARGAGHAWYVGVDLPAAARARLLETITRRLAMPAARPGGRLEAVTRRSAGHDYVFLVNHGDTDTSVPGSGTDLLDGSVHDGKITVPAGGVRVVRTDRDADR</sequence>
<keyword evidence="4 6" id="KW-0378">Hydrolase</keyword>
<feature type="binding site" evidence="9">
    <location>
        <position position="170"/>
    </location>
    <ligand>
        <name>Zn(2+)</name>
        <dbReference type="ChEBI" id="CHEBI:29105"/>
    </ligand>
</feature>
<feature type="binding site" evidence="8">
    <location>
        <position position="161"/>
    </location>
    <ligand>
        <name>substrate</name>
    </ligand>
</feature>
<evidence type="ECO:0000256" key="4">
    <source>
        <dbReference type="ARBA" id="ARBA00022801"/>
    </source>
</evidence>
<evidence type="ECO:0000313" key="13">
    <source>
        <dbReference type="EMBL" id="SEM44596.1"/>
    </source>
</evidence>
<dbReference type="EC" id="3.2.1.23" evidence="3 6"/>
<evidence type="ECO:0000256" key="8">
    <source>
        <dbReference type="PIRSR" id="PIRSR001084-2"/>
    </source>
</evidence>
<dbReference type="PANTHER" id="PTHR36447">
    <property type="entry name" value="BETA-GALACTOSIDASE GANA"/>
    <property type="match status" value="1"/>
</dbReference>
<dbReference type="Gene3D" id="3.20.20.80">
    <property type="entry name" value="Glycosidases"/>
    <property type="match status" value="1"/>
</dbReference>
<dbReference type="GO" id="GO:0006012">
    <property type="term" value="P:galactose metabolic process"/>
    <property type="evidence" value="ECO:0007669"/>
    <property type="project" value="InterPro"/>
</dbReference>
<dbReference type="AlphaFoldDB" id="A0A1H7YED9"/>
<feature type="active site" description="Proton donor" evidence="7">
    <location>
        <position position="162"/>
    </location>
</feature>
<dbReference type="EMBL" id="FOBF01000013">
    <property type="protein sequence ID" value="SEM44596.1"/>
    <property type="molecule type" value="Genomic_DNA"/>
</dbReference>
<gene>
    <name evidence="13" type="ORF">SAMN05660976_05187</name>
</gene>
<dbReference type="InterPro" id="IPR013738">
    <property type="entry name" value="Beta_galactosidase_Trimer"/>
</dbReference>
<evidence type="ECO:0000256" key="9">
    <source>
        <dbReference type="PIRSR" id="PIRSR001084-3"/>
    </source>
</evidence>
<evidence type="ECO:0000256" key="6">
    <source>
        <dbReference type="PIRNR" id="PIRNR001084"/>
    </source>
</evidence>
<feature type="active site" description="Nucleophile" evidence="7">
    <location>
        <position position="319"/>
    </location>
</feature>
<accession>A0A1H7YED9</accession>
<dbReference type="Pfam" id="PF08532">
    <property type="entry name" value="Glyco_hydro_42M"/>
    <property type="match status" value="1"/>
</dbReference>
<feature type="binding site" evidence="8">
    <location>
        <position position="123"/>
    </location>
    <ligand>
        <name>substrate</name>
    </ligand>
</feature>
<reference evidence="13 14" key="1">
    <citation type="submission" date="2016-10" db="EMBL/GenBank/DDBJ databases">
        <authorList>
            <person name="de Groot N.N."/>
        </authorList>
    </citation>
    <scope>NUCLEOTIDE SEQUENCE [LARGE SCALE GENOMIC DNA]</scope>
    <source>
        <strain evidence="13 14">DSM 43357</strain>
    </source>
</reference>
<dbReference type="RefSeq" id="WP_091103314.1">
    <property type="nucleotide sequence ID" value="NZ_FOBF01000013.1"/>
</dbReference>
<evidence type="ECO:0000256" key="5">
    <source>
        <dbReference type="ARBA" id="ARBA00023295"/>
    </source>
</evidence>
<proteinExistence type="inferred from homology"/>
<dbReference type="InterPro" id="IPR029062">
    <property type="entry name" value="Class_I_gatase-like"/>
</dbReference>
<keyword evidence="9" id="KW-0479">Metal-binding</keyword>
<feature type="binding site" evidence="8">
    <location>
        <position position="327"/>
    </location>
    <ligand>
        <name>substrate</name>
    </ligand>
</feature>
<dbReference type="Proteomes" id="UP000198953">
    <property type="component" value="Unassembled WGS sequence"/>
</dbReference>
<dbReference type="CDD" id="cd03143">
    <property type="entry name" value="A4_beta-galactosidase_middle_domain"/>
    <property type="match status" value="1"/>
</dbReference>
<keyword evidence="5 6" id="KW-0326">Glycosidase</keyword>
<dbReference type="PANTHER" id="PTHR36447:SF1">
    <property type="entry name" value="BETA-GALACTOSIDASE GANA"/>
    <property type="match status" value="1"/>
</dbReference>
<dbReference type="InterPro" id="IPR013780">
    <property type="entry name" value="Glyco_hydro_b"/>
</dbReference>
<dbReference type="SUPFAM" id="SSF52317">
    <property type="entry name" value="Class I glutamine amidotransferase-like"/>
    <property type="match status" value="1"/>
</dbReference>
<dbReference type="GO" id="GO:0009341">
    <property type="term" value="C:beta-galactosidase complex"/>
    <property type="evidence" value="ECO:0007669"/>
    <property type="project" value="InterPro"/>
</dbReference>
<evidence type="ECO:0000256" key="7">
    <source>
        <dbReference type="PIRSR" id="PIRSR001084-1"/>
    </source>
</evidence>
<organism evidence="13 14">
    <name type="scientific">Nonomuraea pusilla</name>
    <dbReference type="NCBI Taxonomy" id="46177"/>
    <lineage>
        <taxon>Bacteria</taxon>
        <taxon>Bacillati</taxon>
        <taxon>Actinomycetota</taxon>
        <taxon>Actinomycetes</taxon>
        <taxon>Streptosporangiales</taxon>
        <taxon>Streptosporangiaceae</taxon>
        <taxon>Nonomuraea</taxon>
    </lineage>
</organism>
<dbReference type="PIRSF" id="PIRSF001084">
    <property type="entry name" value="B-galactosidase"/>
    <property type="match status" value="1"/>
</dbReference>
<evidence type="ECO:0000256" key="1">
    <source>
        <dbReference type="ARBA" id="ARBA00001412"/>
    </source>
</evidence>
<comment type="catalytic activity">
    <reaction evidence="1 6">
        <text>Hydrolysis of terminal non-reducing beta-D-galactose residues in beta-D-galactosides.</text>
        <dbReference type="EC" id="3.2.1.23"/>
    </reaction>
</comment>
<evidence type="ECO:0000256" key="2">
    <source>
        <dbReference type="ARBA" id="ARBA00005940"/>
    </source>
</evidence>
<dbReference type="InterPro" id="IPR013739">
    <property type="entry name" value="Beta_galactosidase_C"/>
</dbReference>
<feature type="domain" description="Beta-galactosidase C-terminal" evidence="12">
    <location>
        <begin position="620"/>
        <end position="673"/>
    </location>
</feature>
<dbReference type="InterPro" id="IPR017853">
    <property type="entry name" value="GH"/>
</dbReference>
<protein>
    <recommendedName>
        <fullName evidence="3 6">Beta-galactosidase</fullName>
        <shortName evidence="6">Beta-gal</shortName>
        <ecNumber evidence="3 6">3.2.1.23</ecNumber>
    </recommendedName>
</protein>
<evidence type="ECO:0000259" key="11">
    <source>
        <dbReference type="Pfam" id="PF08532"/>
    </source>
</evidence>
<comment type="similarity">
    <text evidence="2 6">Belongs to the glycosyl hydrolase 42 family.</text>
</comment>
<dbReference type="GO" id="GO:0046872">
    <property type="term" value="F:metal ion binding"/>
    <property type="evidence" value="ECO:0007669"/>
    <property type="project" value="UniProtKB-KW"/>
</dbReference>
<dbReference type="InterPro" id="IPR013529">
    <property type="entry name" value="Glyco_hydro_42_N"/>
</dbReference>
<dbReference type="STRING" id="46177.SAMN05660976_05187"/>
<feature type="domain" description="Glycoside hydrolase family 42 N-terminal" evidence="10">
    <location>
        <begin position="26"/>
        <end position="396"/>
    </location>
</feature>
<dbReference type="GO" id="GO:0004565">
    <property type="term" value="F:beta-galactosidase activity"/>
    <property type="evidence" value="ECO:0007669"/>
    <property type="project" value="UniProtKB-EC"/>
</dbReference>
<dbReference type="InterPro" id="IPR003476">
    <property type="entry name" value="Glyco_hydro_42"/>
</dbReference>
<evidence type="ECO:0000259" key="12">
    <source>
        <dbReference type="Pfam" id="PF08533"/>
    </source>
</evidence>
<keyword evidence="9" id="KW-0862">Zinc</keyword>
<feature type="domain" description="Beta-galactosidase trimerisation" evidence="11">
    <location>
        <begin position="407"/>
        <end position="609"/>
    </location>
</feature>
<evidence type="ECO:0000256" key="3">
    <source>
        <dbReference type="ARBA" id="ARBA00012756"/>
    </source>
</evidence>
<dbReference type="SUPFAM" id="SSF51445">
    <property type="entry name" value="(Trans)glycosidases"/>
    <property type="match status" value="1"/>
</dbReference>
<dbReference type="Pfam" id="PF02449">
    <property type="entry name" value="Glyco_hydro_42"/>
    <property type="match status" value="1"/>
</dbReference>
<dbReference type="Pfam" id="PF08533">
    <property type="entry name" value="Glyco_hydro_42C"/>
    <property type="match status" value="1"/>
</dbReference>
<keyword evidence="14" id="KW-1185">Reference proteome</keyword>
<dbReference type="OrthoDB" id="9800974at2"/>
<evidence type="ECO:0000313" key="14">
    <source>
        <dbReference type="Proteomes" id="UP000198953"/>
    </source>
</evidence>
<dbReference type="Gene3D" id="3.40.50.880">
    <property type="match status" value="1"/>
</dbReference>
<dbReference type="Gene3D" id="2.60.40.1180">
    <property type="entry name" value="Golgi alpha-mannosidase II"/>
    <property type="match status" value="1"/>
</dbReference>
<name>A0A1H7YED9_9ACTN</name>
<evidence type="ECO:0000259" key="10">
    <source>
        <dbReference type="Pfam" id="PF02449"/>
    </source>
</evidence>